<evidence type="ECO:0000256" key="8">
    <source>
        <dbReference type="ARBA" id="ARBA00038436"/>
    </source>
</evidence>
<evidence type="ECO:0000313" key="11">
    <source>
        <dbReference type="EMBL" id="MFA0791399.1"/>
    </source>
</evidence>
<reference evidence="11 12" key="1">
    <citation type="submission" date="2024-08" db="EMBL/GenBank/DDBJ databases">
        <authorList>
            <person name="Ishaq N."/>
        </authorList>
    </citation>
    <scope>NUCLEOTIDE SEQUENCE [LARGE SCALE GENOMIC DNA]</scope>
    <source>
        <strain evidence="11 12">JCM 30400</strain>
    </source>
</reference>
<protein>
    <recommendedName>
        <fullName evidence="9">TRAP transporter small permease protein</fullName>
    </recommendedName>
</protein>
<keyword evidence="3" id="KW-1003">Cell membrane</keyword>
<evidence type="ECO:0000256" key="3">
    <source>
        <dbReference type="ARBA" id="ARBA00022475"/>
    </source>
</evidence>
<feature type="transmembrane region" description="Helical" evidence="9">
    <location>
        <begin position="91"/>
        <end position="117"/>
    </location>
</feature>
<dbReference type="Proteomes" id="UP001569414">
    <property type="component" value="Unassembled WGS sequence"/>
</dbReference>
<proteinExistence type="inferred from homology"/>
<organism evidence="11 12">
    <name type="scientific">Microbulbifer echini</name>
    <dbReference type="NCBI Taxonomy" id="1529067"/>
    <lineage>
        <taxon>Bacteria</taxon>
        <taxon>Pseudomonadati</taxon>
        <taxon>Pseudomonadota</taxon>
        <taxon>Gammaproteobacteria</taxon>
        <taxon>Cellvibrionales</taxon>
        <taxon>Microbulbiferaceae</taxon>
        <taxon>Microbulbifer</taxon>
    </lineage>
</organism>
<feature type="transmembrane region" description="Helical" evidence="9">
    <location>
        <begin position="137"/>
        <end position="159"/>
    </location>
</feature>
<keyword evidence="12" id="KW-1185">Reference proteome</keyword>
<name>A0ABV4NQE2_9GAMM</name>
<dbReference type="PANTHER" id="PTHR35011">
    <property type="entry name" value="2,3-DIKETO-L-GULONATE TRAP TRANSPORTER SMALL PERMEASE PROTEIN YIAM"/>
    <property type="match status" value="1"/>
</dbReference>
<evidence type="ECO:0000259" key="10">
    <source>
        <dbReference type="Pfam" id="PF04290"/>
    </source>
</evidence>
<comment type="subunit">
    <text evidence="9">The complex comprises the extracytoplasmic solute receptor protein and the two transmembrane proteins.</text>
</comment>
<dbReference type="PROSITE" id="PS51257">
    <property type="entry name" value="PROKAR_LIPOPROTEIN"/>
    <property type="match status" value="1"/>
</dbReference>
<evidence type="ECO:0000256" key="4">
    <source>
        <dbReference type="ARBA" id="ARBA00022519"/>
    </source>
</evidence>
<keyword evidence="4 9" id="KW-0997">Cell inner membrane</keyword>
<feature type="domain" description="Tripartite ATP-independent periplasmic transporters DctQ component" evidence="10">
    <location>
        <begin position="30"/>
        <end position="162"/>
    </location>
</feature>
<keyword evidence="7 9" id="KW-0472">Membrane</keyword>
<feature type="transmembrane region" description="Helical" evidence="9">
    <location>
        <begin position="54"/>
        <end position="70"/>
    </location>
</feature>
<evidence type="ECO:0000256" key="6">
    <source>
        <dbReference type="ARBA" id="ARBA00022989"/>
    </source>
</evidence>
<dbReference type="PANTHER" id="PTHR35011:SF4">
    <property type="entry name" value="SLL1102 PROTEIN"/>
    <property type="match status" value="1"/>
</dbReference>
<dbReference type="Pfam" id="PF04290">
    <property type="entry name" value="DctQ"/>
    <property type="match status" value="1"/>
</dbReference>
<comment type="subcellular location">
    <subcellularLocation>
        <location evidence="1 9">Cell inner membrane</location>
        <topology evidence="1 9">Multi-pass membrane protein</topology>
    </subcellularLocation>
</comment>
<comment type="caution">
    <text evidence="11">The sequence shown here is derived from an EMBL/GenBank/DDBJ whole genome shotgun (WGS) entry which is preliminary data.</text>
</comment>
<keyword evidence="6 9" id="KW-1133">Transmembrane helix</keyword>
<evidence type="ECO:0000313" key="12">
    <source>
        <dbReference type="Proteomes" id="UP001569414"/>
    </source>
</evidence>
<evidence type="ECO:0000256" key="9">
    <source>
        <dbReference type="RuleBase" id="RU369079"/>
    </source>
</evidence>
<accession>A0ABV4NQE2</accession>
<evidence type="ECO:0000256" key="2">
    <source>
        <dbReference type="ARBA" id="ARBA00022448"/>
    </source>
</evidence>
<sequence length="190" mass="20720">MPFLLRGARVLESLSSRTGHLLAWFTWAMVLLQSCVVVLRHLFDSGSIALQESVIYLHGAAFMLGLAYALQTDAHVRVDVFYRRMQPLGRAWVNALGTLMFLLPVCAFILAGSWQFAMNSWSVYEGSANAGGLPGVFFLKSLIPLAAVTLALAGVAQFIRALLELMEIPAPATRASAKPQLLKQAEEVEA</sequence>
<gene>
    <name evidence="11" type="ORF">ACCI51_12650</name>
</gene>
<comment type="function">
    <text evidence="9">Part of the tripartite ATP-independent periplasmic (TRAP) transport system.</text>
</comment>
<dbReference type="RefSeq" id="WP_371843869.1">
    <property type="nucleotide sequence ID" value="NZ_JBGMEL010000011.1"/>
</dbReference>
<feature type="transmembrane region" description="Helical" evidence="9">
    <location>
        <begin position="21"/>
        <end position="42"/>
    </location>
</feature>
<keyword evidence="2 9" id="KW-0813">Transport</keyword>
<evidence type="ECO:0000256" key="5">
    <source>
        <dbReference type="ARBA" id="ARBA00022692"/>
    </source>
</evidence>
<comment type="similarity">
    <text evidence="8 9">Belongs to the TRAP transporter small permease family.</text>
</comment>
<dbReference type="EMBL" id="JBGMEL010000011">
    <property type="protein sequence ID" value="MFA0791399.1"/>
    <property type="molecule type" value="Genomic_DNA"/>
</dbReference>
<dbReference type="InterPro" id="IPR007387">
    <property type="entry name" value="TRAP_DctQ"/>
</dbReference>
<keyword evidence="5 9" id="KW-0812">Transmembrane</keyword>
<dbReference type="InterPro" id="IPR055348">
    <property type="entry name" value="DctQ"/>
</dbReference>
<evidence type="ECO:0000256" key="7">
    <source>
        <dbReference type="ARBA" id="ARBA00023136"/>
    </source>
</evidence>
<evidence type="ECO:0000256" key="1">
    <source>
        <dbReference type="ARBA" id="ARBA00004429"/>
    </source>
</evidence>